<keyword evidence="2" id="KW-1185">Reference proteome</keyword>
<gene>
    <name evidence="1" type="ORF">H4S07_000002</name>
</gene>
<evidence type="ECO:0000313" key="1">
    <source>
        <dbReference type="EMBL" id="KAJ2814204.1"/>
    </source>
</evidence>
<protein>
    <submittedName>
        <fullName evidence="1">Uncharacterized protein</fullName>
    </submittedName>
</protein>
<evidence type="ECO:0000313" key="2">
    <source>
        <dbReference type="Proteomes" id="UP001140096"/>
    </source>
</evidence>
<accession>A0ACC1LT84</accession>
<organism evidence="1 2">
    <name type="scientific">Coemansia furcata</name>
    <dbReference type="NCBI Taxonomy" id="417177"/>
    <lineage>
        <taxon>Eukaryota</taxon>
        <taxon>Fungi</taxon>
        <taxon>Fungi incertae sedis</taxon>
        <taxon>Zoopagomycota</taxon>
        <taxon>Kickxellomycotina</taxon>
        <taxon>Kickxellomycetes</taxon>
        <taxon>Kickxellales</taxon>
        <taxon>Kickxellaceae</taxon>
        <taxon>Coemansia</taxon>
    </lineage>
</organism>
<proteinExistence type="predicted"/>
<sequence length="639" mass="69552">MAYRKRSLDLPVSEDSPASIKHPRSSTSTSSSSRQPLTVSTALEPAAPGDYTGGALPPIRSLTGLSLPSPAIPSFRHFHTGTGNSPSNVQPPEPDPSGLTAGLAQLSHTRAVPQHPQPAYPSYNPPPAHYTYAPPHPQPPPPPPPPPQFYRSHTDQPSSIAAHHASSPMSSAHSDVSPHMPPVSRDMARMGEIHAPGGESAMAHVEMDGNMGSPPETVKVARNWSRDETLSLVRAIKRHYEALKRCKTNQERSNVWHRIHKEHSSQFPGRSKKASQDRWGKVLSDYKDVMVHNKEKGAARWTFDFFKEVAGIVEGDTQYMDSAISPSSSSATSGGRPLPAADDLSLYSFGGASAAPPRSFAPGTAPVAGGPPNSSVPRPPMAQHRMSEPNLLHTVKHDLRHMPHRQPPPLTAHVHQSSAMHTAQQQQRPPMQNQLSPVDVHSGFDNRPLAARYSPPRRTSYPQLLHQQQQLLSAQANAASRASRGSYHTFRYYPQLSAGTPNAMPASPIGESEGVNRHGDIPKQMRVHSWAPSTGSAMPANPAPETAATINESPIIYPQSSHLEQGSQPVSPELQLAAPGDPEETCRHVLDMLGRQLRRIDVEQENLARLKESTQNTIHRVEQIMQMYIRQPPPPPGSD</sequence>
<dbReference type="EMBL" id="JANBUP010000001">
    <property type="protein sequence ID" value="KAJ2814204.1"/>
    <property type="molecule type" value="Genomic_DNA"/>
</dbReference>
<reference evidence="1" key="1">
    <citation type="submission" date="2022-07" db="EMBL/GenBank/DDBJ databases">
        <title>Phylogenomic reconstructions and comparative analyses of Kickxellomycotina fungi.</title>
        <authorList>
            <person name="Reynolds N.K."/>
            <person name="Stajich J.E."/>
            <person name="Barry K."/>
            <person name="Grigoriev I.V."/>
            <person name="Crous P."/>
            <person name="Smith M.E."/>
        </authorList>
    </citation>
    <scope>NUCLEOTIDE SEQUENCE</scope>
    <source>
        <strain evidence="1">CBS 102833</strain>
    </source>
</reference>
<comment type="caution">
    <text evidence="1">The sequence shown here is derived from an EMBL/GenBank/DDBJ whole genome shotgun (WGS) entry which is preliminary data.</text>
</comment>
<dbReference type="Proteomes" id="UP001140096">
    <property type="component" value="Unassembled WGS sequence"/>
</dbReference>
<name>A0ACC1LT84_9FUNG</name>